<organism evidence="2">
    <name type="scientific">freshwater sediment metagenome</name>
    <dbReference type="NCBI Taxonomy" id="556182"/>
    <lineage>
        <taxon>unclassified sequences</taxon>
        <taxon>metagenomes</taxon>
        <taxon>ecological metagenomes</taxon>
    </lineage>
</organism>
<evidence type="ECO:0008006" key="3">
    <source>
        <dbReference type="Google" id="ProtNLM"/>
    </source>
</evidence>
<dbReference type="EMBL" id="OY288114">
    <property type="protein sequence ID" value="CAJ0848799.1"/>
    <property type="molecule type" value="Genomic_DNA"/>
</dbReference>
<dbReference type="NCBIfam" id="TIGR03054">
    <property type="entry name" value="photo_alph_chp1"/>
    <property type="match status" value="1"/>
</dbReference>
<keyword evidence="1" id="KW-0472">Membrane</keyword>
<reference evidence="2" key="1">
    <citation type="submission" date="2023-07" db="EMBL/GenBank/DDBJ databases">
        <authorList>
            <person name="Pelsma A.J. K."/>
        </authorList>
    </citation>
    <scope>NUCLEOTIDE SEQUENCE</scope>
</reference>
<evidence type="ECO:0000313" key="2">
    <source>
        <dbReference type="EMBL" id="CAJ0848799.1"/>
    </source>
</evidence>
<dbReference type="AlphaFoldDB" id="A0AA48LWR7"/>
<sequence>MSQASIGSSRKHFDGVPREILRGAGLLVGFALLAATVARQTDVGTLHMPAASAVETLALRFEDRPDGSVAVRDARDDKAIYIVQPGAYGFIRSTLRGLARERRRADLDASTPFTLTHWSDGTVSLEDAATRRRVNLDAFGPDNARAFAQLFNKRESQP</sequence>
<evidence type="ECO:0000256" key="1">
    <source>
        <dbReference type="SAM" id="Phobius"/>
    </source>
</evidence>
<proteinExistence type="predicted"/>
<keyword evidence="1" id="KW-1133">Transmembrane helix</keyword>
<dbReference type="InterPro" id="IPR017495">
    <property type="entry name" value="PuhC"/>
</dbReference>
<feature type="transmembrane region" description="Helical" evidence="1">
    <location>
        <begin position="20"/>
        <end position="38"/>
    </location>
</feature>
<gene>
    <name evidence="2" type="ORF">AMST5_00030</name>
</gene>
<accession>A0AA48LWR7</accession>
<keyword evidence="1" id="KW-0812">Transmembrane</keyword>
<protein>
    <recommendedName>
        <fullName evidence="3">Photosynthetic complex assembly protein</fullName>
    </recommendedName>
</protein>
<name>A0AA48LWR7_9ZZZZ</name>